<proteinExistence type="predicted"/>
<keyword evidence="4" id="KW-1185">Reference proteome</keyword>
<comment type="caution">
    <text evidence="3">The sequence shown here is derived from an EMBL/GenBank/DDBJ whole genome shotgun (WGS) entry which is preliminary data.</text>
</comment>
<reference evidence="3" key="2">
    <citation type="submission" date="2021-12" db="EMBL/GenBank/DDBJ databases">
        <title>Resequencing data analysis of finger millet.</title>
        <authorList>
            <person name="Hatakeyama M."/>
            <person name="Aluri S."/>
            <person name="Balachadran M.T."/>
            <person name="Sivarajan S.R."/>
            <person name="Poveda L."/>
            <person name="Shimizu-Inatsugi R."/>
            <person name="Schlapbach R."/>
            <person name="Sreeman S.M."/>
            <person name="Shimizu K.K."/>
        </authorList>
    </citation>
    <scope>NUCLEOTIDE SEQUENCE</scope>
</reference>
<evidence type="ECO:0000313" key="4">
    <source>
        <dbReference type="Proteomes" id="UP001054889"/>
    </source>
</evidence>
<feature type="region of interest" description="Disordered" evidence="1">
    <location>
        <begin position="1"/>
        <end position="22"/>
    </location>
</feature>
<dbReference type="Proteomes" id="UP001054889">
    <property type="component" value="Unassembled WGS sequence"/>
</dbReference>
<evidence type="ECO:0000256" key="2">
    <source>
        <dbReference type="SAM" id="Phobius"/>
    </source>
</evidence>
<protein>
    <submittedName>
        <fullName evidence="3">Uncharacterized protein</fullName>
    </submittedName>
</protein>
<keyword evidence="2" id="KW-1133">Transmembrane helix</keyword>
<keyword evidence="2" id="KW-0472">Membrane</keyword>
<evidence type="ECO:0000256" key="1">
    <source>
        <dbReference type="SAM" id="MobiDB-lite"/>
    </source>
</evidence>
<feature type="transmembrane region" description="Helical" evidence="2">
    <location>
        <begin position="441"/>
        <end position="468"/>
    </location>
</feature>
<sequence>MAATRARTRTRPDAQPKRGAARRRAYLSKALESSSDMRFLEEQLVLLRTSFRVGAAAGGCLGNDCRLALQFSVHVPAAPVSACQIRQDLPRSREVTGLLAIWFSHEIGHLDVIPRRDGHRLPVPRRDRALASGTDWQTTRCLIYKEQLCHHIGILQGNVSRDFIEPKAVKVIGLFGSSKSSKKIIIATSKHKWITLIRNESFGHAYFLRKNMDKRLKIMLVGKGTGKLGFSFSPLNKRSQGASDHGKLLVSIEDKDYLYNPCLGFSRTYWNPGPHMHQLWNIHADYFQPEDHIFSVGNKNVGLGFDPLIQEHVIVEIFTRVKDYKSPDHAVSPPQPVEDSGSLSFFGHVVNCSREGSNHPASASCRGCCTLSWEWQRVRTDFTGLNPSSRSPTHCVAWSRRHLRRSSMVATVAAVPEALGQVALPAMGMAALAILNRLTFVVARAIDMCMAVDLPAVVGLVVAVNLLFSRYRF</sequence>
<feature type="transmembrane region" description="Helical" evidence="2">
    <location>
        <begin position="409"/>
        <end position="435"/>
    </location>
</feature>
<dbReference type="EMBL" id="BQKI01000002">
    <property type="protein sequence ID" value="GJM89631.1"/>
    <property type="molecule type" value="Genomic_DNA"/>
</dbReference>
<reference evidence="3" key="1">
    <citation type="journal article" date="2018" name="DNA Res.">
        <title>Multiple hybrid de novo genome assembly of finger millet, an orphan allotetraploid crop.</title>
        <authorList>
            <person name="Hatakeyama M."/>
            <person name="Aluri S."/>
            <person name="Balachadran M.T."/>
            <person name="Sivarajan S.R."/>
            <person name="Patrignani A."/>
            <person name="Gruter S."/>
            <person name="Poveda L."/>
            <person name="Shimizu-Inatsugi R."/>
            <person name="Baeten J."/>
            <person name="Francoijs K.J."/>
            <person name="Nataraja K.N."/>
            <person name="Reddy Y.A.N."/>
            <person name="Phadnis S."/>
            <person name="Ravikumar R.L."/>
            <person name="Schlapbach R."/>
            <person name="Sreeman S.M."/>
            <person name="Shimizu K.K."/>
        </authorList>
    </citation>
    <scope>NUCLEOTIDE SEQUENCE</scope>
</reference>
<dbReference type="AlphaFoldDB" id="A0AAV5BTW2"/>
<evidence type="ECO:0000313" key="3">
    <source>
        <dbReference type="EMBL" id="GJM89631.1"/>
    </source>
</evidence>
<name>A0AAV5BTW2_ELECO</name>
<gene>
    <name evidence="3" type="primary">ga05839</name>
    <name evidence="3" type="ORF">PR202_ga05839</name>
</gene>
<accession>A0AAV5BTW2</accession>
<organism evidence="3 4">
    <name type="scientific">Eleusine coracana subsp. coracana</name>
    <dbReference type="NCBI Taxonomy" id="191504"/>
    <lineage>
        <taxon>Eukaryota</taxon>
        <taxon>Viridiplantae</taxon>
        <taxon>Streptophyta</taxon>
        <taxon>Embryophyta</taxon>
        <taxon>Tracheophyta</taxon>
        <taxon>Spermatophyta</taxon>
        <taxon>Magnoliopsida</taxon>
        <taxon>Liliopsida</taxon>
        <taxon>Poales</taxon>
        <taxon>Poaceae</taxon>
        <taxon>PACMAD clade</taxon>
        <taxon>Chloridoideae</taxon>
        <taxon>Cynodonteae</taxon>
        <taxon>Eleusininae</taxon>
        <taxon>Eleusine</taxon>
    </lineage>
</organism>
<keyword evidence="2" id="KW-0812">Transmembrane</keyword>